<organism evidence="1 2">
    <name type="scientific">Aureobasidium melanogenum (strain CBS 110374)</name>
    <name type="common">Aureobasidium pullulans var. melanogenum</name>
    <dbReference type="NCBI Taxonomy" id="1043003"/>
    <lineage>
        <taxon>Eukaryota</taxon>
        <taxon>Fungi</taxon>
        <taxon>Dikarya</taxon>
        <taxon>Ascomycota</taxon>
        <taxon>Pezizomycotina</taxon>
        <taxon>Dothideomycetes</taxon>
        <taxon>Dothideomycetidae</taxon>
        <taxon>Dothideales</taxon>
        <taxon>Saccotheciaceae</taxon>
        <taxon>Aureobasidium</taxon>
    </lineage>
</organism>
<protein>
    <submittedName>
        <fullName evidence="1">Uncharacterized protein</fullName>
    </submittedName>
</protein>
<sequence>MQVTRYFDRFPTFEHDTSAPILVEFKRLSLHRNWKIDSKRYRKNLRACLREEFSHHYGTNQSRLDYWQSLCMEVGVLPAPSTITQCKKALNTVYVNIVDLIDSRRTGVPVISFPSKRALRSYSKTQNKIFPKAEAKRDGFVKVLLIDML</sequence>
<dbReference type="GeneID" id="63917174"/>
<dbReference type="Proteomes" id="UP000030672">
    <property type="component" value="Unassembled WGS sequence"/>
</dbReference>
<proteinExistence type="predicted"/>
<reference evidence="1 2" key="1">
    <citation type="journal article" date="2014" name="BMC Genomics">
        <title>Genome sequencing of four Aureobasidium pullulans varieties: biotechnological potential, stress tolerance, and description of new species.</title>
        <authorList>
            <person name="Gostin Ar C."/>
            <person name="Ohm R.A."/>
            <person name="Kogej T."/>
            <person name="Sonjak S."/>
            <person name="Turk M."/>
            <person name="Zajc J."/>
            <person name="Zalar P."/>
            <person name="Grube M."/>
            <person name="Sun H."/>
            <person name="Han J."/>
            <person name="Sharma A."/>
            <person name="Chiniquy J."/>
            <person name="Ngan C.Y."/>
            <person name="Lipzen A."/>
            <person name="Barry K."/>
            <person name="Grigoriev I.V."/>
            <person name="Gunde-Cimerman N."/>
        </authorList>
    </citation>
    <scope>NUCLEOTIDE SEQUENCE [LARGE SCALE GENOMIC DNA]</scope>
    <source>
        <strain evidence="1 2">CBS 110374</strain>
    </source>
</reference>
<evidence type="ECO:0000313" key="2">
    <source>
        <dbReference type="Proteomes" id="UP000030672"/>
    </source>
</evidence>
<dbReference type="PANTHER" id="PTHR38846">
    <property type="entry name" value="C3H1-TYPE DOMAIN-CONTAINING PROTEIN"/>
    <property type="match status" value="1"/>
</dbReference>
<gene>
    <name evidence="1" type="ORF">M437DRAFT_60721</name>
</gene>
<accession>A0A074VB50</accession>
<evidence type="ECO:0000313" key="1">
    <source>
        <dbReference type="EMBL" id="KEQ57885.1"/>
    </source>
</evidence>
<dbReference type="HOGENOM" id="CLU_053382_4_1_1"/>
<dbReference type="RefSeq" id="XP_040874909.1">
    <property type="nucleotide sequence ID" value="XM_041023801.1"/>
</dbReference>
<keyword evidence="2" id="KW-1185">Reference proteome</keyword>
<name>A0A074VB50_AURM1</name>
<dbReference type="AlphaFoldDB" id="A0A074VB50"/>
<dbReference type="EMBL" id="KL584866">
    <property type="protein sequence ID" value="KEQ57885.1"/>
    <property type="molecule type" value="Genomic_DNA"/>
</dbReference>
<dbReference type="PANTHER" id="PTHR38846:SF1">
    <property type="entry name" value="C3H1-TYPE DOMAIN-CONTAINING PROTEIN"/>
    <property type="match status" value="1"/>
</dbReference>